<evidence type="ECO:0000313" key="8">
    <source>
        <dbReference type="EMBL" id="HEM66983.1"/>
    </source>
</evidence>
<dbReference type="InterPro" id="IPR047641">
    <property type="entry name" value="ABC_transpr_MalK/UgpC-like"/>
</dbReference>
<dbReference type="InterPro" id="IPR003593">
    <property type="entry name" value="AAA+_ATPase"/>
</dbReference>
<dbReference type="PANTHER" id="PTHR43875:SF15">
    <property type="entry name" value="TREHALOSE IMPORT ATP-BINDING PROTEIN SUGC"/>
    <property type="match status" value="1"/>
</dbReference>
<dbReference type="InterPro" id="IPR015853">
    <property type="entry name" value="ABC_transpr_FbpC"/>
</dbReference>
<dbReference type="GO" id="GO:0055052">
    <property type="term" value="C:ATP-binding cassette (ABC) transporter complex, substrate-binding subunit-containing"/>
    <property type="evidence" value="ECO:0007669"/>
    <property type="project" value="TreeGrafter"/>
</dbReference>
<keyword evidence="3" id="KW-0547">Nucleotide-binding</keyword>
<keyword evidence="6" id="KW-0472">Membrane</keyword>
<dbReference type="AlphaFoldDB" id="A0A7J2U401"/>
<dbReference type="PROSITE" id="PS50893">
    <property type="entry name" value="ABC_TRANSPORTER_2"/>
    <property type="match status" value="1"/>
</dbReference>
<dbReference type="InterPro" id="IPR027417">
    <property type="entry name" value="P-loop_NTPase"/>
</dbReference>
<evidence type="ECO:0000256" key="4">
    <source>
        <dbReference type="ARBA" id="ARBA00022840"/>
    </source>
</evidence>
<dbReference type="GO" id="GO:0015408">
    <property type="term" value="F:ABC-type ferric iron transporter activity"/>
    <property type="evidence" value="ECO:0007669"/>
    <property type="project" value="InterPro"/>
</dbReference>
<accession>A0A7J2U401</accession>
<dbReference type="FunFam" id="3.40.50.300:FF:000042">
    <property type="entry name" value="Maltose/maltodextrin ABC transporter, ATP-binding protein"/>
    <property type="match status" value="1"/>
</dbReference>
<feature type="domain" description="ABC transporter" evidence="7">
    <location>
        <begin position="4"/>
        <end position="239"/>
    </location>
</feature>
<dbReference type="PANTHER" id="PTHR43875">
    <property type="entry name" value="MALTODEXTRIN IMPORT ATP-BINDING PROTEIN MSMX"/>
    <property type="match status" value="1"/>
</dbReference>
<dbReference type="InterPro" id="IPR013611">
    <property type="entry name" value="Transp-assoc_OB_typ2"/>
</dbReference>
<dbReference type="SUPFAM" id="SSF52540">
    <property type="entry name" value="P-loop containing nucleoside triphosphate hydrolases"/>
    <property type="match status" value="1"/>
</dbReference>
<protein>
    <submittedName>
        <fullName evidence="8">ABC transporter ATP-binding protein</fullName>
    </submittedName>
</protein>
<dbReference type="Gene3D" id="3.40.50.300">
    <property type="entry name" value="P-loop containing nucleotide triphosphate hydrolases"/>
    <property type="match status" value="1"/>
</dbReference>
<keyword evidence="5" id="KW-1278">Translocase</keyword>
<dbReference type="Gene3D" id="2.40.50.100">
    <property type="match status" value="1"/>
</dbReference>
<dbReference type="EMBL" id="DSEU01000039">
    <property type="protein sequence ID" value="HEM66983.1"/>
    <property type="molecule type" value="Genomic_DNA"/>
</dbReference>
<evidence type="ECO:0000256" key="6">
    <source>
        <dbReference type="ARBA" id="ARBA00023136"/>
    </source>
</evidence>
<comment type="caution">
    <text evidence="8">The sequence shown here is derived from an EMBL/GenBank/DDBJ whole genome shotgun (WGS) entry which is preliminary data.</text>
</comment>
<evidence type="ECO:0000259" key="7">
    <source>
        <dbReference type="PROSITE" id="PS50893"/>
    </source>
</evidence>
<dbReference type="InterPro" id="IPR008995">
    <property type="entry name" value="Mo/tungstate-bd_C_term_dom"/>
</dbReference>
<evidence type="ECO:0000256" key="5">
    <source>
        <dbReference type="ARBA" id="ARBA00022967"/>
    </source>
</evidence>
<evidence type="ECO:0000256" key="3">
    <source>
        <dbReference type="ARBA" id="ARBA00022741"/>
    </source>
</evidence>
<name>A0A7J2U401_9CREN</name>
<dbReference type="SMART" id="SM00382">
    <property type="entry name" value="AAA"/>
    <property type="match status" value="1"/>
</dbReference>
<dbReference type="SUPFAM" id="SSF50331">
    <property type="entry name" value="MOP-like"/>
    <property type="match status" value="1"/>
</dbReference>
<sequence length="366" mass="41273">MVEIKLENITHVYTTEKGLKTVALENVNITFPSGKITGILGPSGCGKTTMLKIIAGLLKPTKGRVYFDNRDVTNLDPQQRNVAMVFQFPVAYDMSIYDNIAFPLKLRNISKDTIHKRVMEIVDILGIDRSILNKNAKGVDPGLRQKIAVARALIREADVLLLDEPLTNLEPLVRIELKTRLKEITKTLKITTIYVTHDQAEVLTLAERIAVMNMGRVIQYDETTNVYENPVHEFVGYFIGNPGMNFVECSLNERKTALDCKGFELSLNRDEVETLVKYGTEFRLGIRPEHIYIDEGKSNKGIKGRVSLIERVGTALLIHAEISKEVSLVVKTYKQLVLQEGSIINLLLPKDKIRIFDRKTGNKILP</sequence>
<dbReference type="GO" id="GO:0005524">
    <property type="term" value="F:ATP binding"/>
    <property type="evidence" value="ECO:0007669"/>
    <property type="project" value="UniProtKB-KW"/>
</dbReference>
<dbReference type="InterPro" id="IPR003439">
    <property type="entry name" value="ABC_transporter-like_ATP-bd"/>
</dbReference>
<organism evidence="8">
    <name type="scientific">Ignisphaera aggregans</name>
    <dbReference type="NCBI Taxonomy" id="334771"/>
    <lineage>
        <taxon>Archaea</taxon>
        <taxon>Thermoproteota</taxon>
        <taxon>Thermoprotei</taxon>
        <taxon>Desulfurococcales</taxon>
        <taxon>Desulfurococcaceae</taxon>
        <taxon>Ignisphaera</taxon>
    </lineage>
</organism>
<dbReference type="Pfam" id="PF08402">
    <property type="entry name" value="TOBE_2"/>
    <property type="match status" value="1"/>
</dbReference>
<reference evidence="8" key="1">
    <citation type="journal article" date="2020" name="mSystems">
        <title>Genome- and Community-Level Interaction Insights into Carbon Utilization and Element Cycling Functions of Hydrothermarchaeota in Hydrothermal Sediment.</title>
        <authorList>
            <person name="Zhou Z."/>
            <person name="Liu Y."/>
            <person name="Xu W."/>
            <person name="Pan J."/>
            <person name="Luo Z.H."/>
            <person name="Li M."/>
        </authorList>
    </citation>
    <scope>NUCLEOTIDE SEQUENCE [LARGE SCALE GENOMIC DNA]</scope>
    <source>
        <strain evidence="8">SpSt-125</strain>
    </source>
</reference>
<keyword evidence="1" id="KW-0813">Transport</keyword>
<dbReference type="GO" id="GO:0016887">
    <property type="term" value="F:ATP hydrolysis activity"/>
    <property type="evidence" value="ECO:0007669"/>
    <property type="project" value="InterPro"/>
</dbReference>
<gene>
    <name evidence="8" type="ORF">ENO26_05390</name>
</gene>
<proteinExistence type="predicted"/>
<evidence type="ECO:0000256" key="1">
    <source>
        <dbReference type="ARBA" id="ARBA00022448"/>
    </source>
</evidence>
<keyword evidence="4 8" id="KW-0067">ATP-binding</keyword>
<keyword evidence="2" id="KW-1003">Cell membrane</keyword>
<dbReference type="InterPro" id="IPR012340">
    <property type="entry name" value="NA-bd_OB-fold"/>
</dbReference>
<dbReference type="Gene3D" id="2.40.50.140">
    <property type="entry name" value="Nucleic acid-binding proteins"/>
    <property type="match status" value="1"/>
</dbReference>
<evidence type="ECO:0000256" key="2">
    <source>
        <dbReference type="ARBA" id="ARBA00022475"/>
    </source>
</evidence>
<dbReference type="CDD" id="cd03259">
    <property type="entry name" value="ABC_Carb_Solutes_like"/>
    <property type="match status" value="1"/>
</dbReference>
<dbReference type="Pfam" id="PF00005">
    <property type="entry name" value="ABC_tran"/>
    <property type="match status" value="1"/>
</dbReference>